<evidence type="ECO:0000313" key="2">
    <source>
        <dbReference type="Proteomes" id="UP000238956"/>
    </source>
</evidence>
<dbReference type="Proteomes" id="UP000238956">
    <property type="component" value="Chromosome"/>
</dbReference>
<accession>A0A2L0D4F8</accession>
<dbReference type="SUPFAM" id="SSF48371">
    <property type="entry name" value="ARM repeat"/>
    <property type="match status" value="1"/>
</dbReference>
<dbReference type="PANTHER" id="PTHR34070">
    <property type="entry name" value="ARMADILLO-TYPE FOLD"/>
    <property type="match status" value="1"/>
</dbReference>
<organism evidence="1 2">
    <name type="scientific">Streptococcus pluranimalium</name>
    <dbReference type="NCBI Taxonomy" id="82348"/>
    <lineage>
        <taxon>Bacteria</taxon>
        <taxon>Bacillati</taxon>
        <taxon>Bacillota</taxon>
        <taxon>Bacilli</taxon>
        <taxon>Lactobacillales</taxon>
        <taxon>Streptococcaceae</taxon>
        <taxon>Streptococcus</taxon>
    </lineage>
</organism>
<evidence type="ECO:0000313" key="1">
    <source>
        <dbReference type="EMBL" id="AUW96722.1"/>
    </source>
</evidence>
<gene>
    <name evidence="1" type="ORF">C0J00_06165</name>
</gene>
<dbReference type="GeneID" id="98393494"/>
<dbReference type="InterPro" id="IPR014825">
    <property type="entry name" value="DNA_alkylation"/>
</dbReference>
<dbReference type="PANTHER" id="PTHR34070:SF1">
    <property type="entry name" value="DNA ALKYLATION REPAIR PROTEIN"/>
    <property type="match status" value="1"/>
</dbReference>
<dbReference type="Pfam" id="PF08713">
    <property type="entry name" value="DNA_alkylation"/>
    <property type="match status" value="1"/>
</dbReference>
<dbReference type="CDD" id="cd06561">
    <property type="entry name" value="AlkD_like"/>
    <property type="match status" value="1"/>
</dbReference>
<keyword evidence="2" id="KW-1185">Reference proteome</keyword>
<dbReference type="KEGG" id="splr:C0J00_06165"/>
<reference evidence="1 2" key="1">
    <citation type="submission" date="2017-12" db="EMBL/GenBank/DDBJ databases">
        <authorList>
            <person name="Hurst M.R.H."/>
        </authorList>
    </citation>
    <scope>NUCLEOTIDE SEQUENCE [LARGE SCALE GENOMIC DNA]</scope>
    <source>
        <strain evidence="1 2">TH11417</strain>
    </source>
</reference>
<dbReference type="InterPro" id="IPR016024">
    <property type="entry name" value="ARM-type_fold"/>
</dbReference>
<name>A0A2L0D4F8_9STRE</name>
<reference evidence="1 2" key="2">
    <citation type="submission" date="2018-02" db="EMBL/GenBank/DDBJ databases">
        <title>Whole genome sequencing analysis of Streptococcus pluranimalium isolated from cattle infected mastitis in China.</title>
        <authorList>
            <person name="Zhang J.-R."/>
            <person name="Hu G.-Z."/>
        </authorList>
    </citation>
    <scope>NUCLEOTIDE SEQUENCE [LARGE SCALE GENOMIC DNA]</scope>
    <source>
        <strain evidence="1 2">TH11417</strain>
    </source>
</reference>
<dbReference type="Gene3D" id="1.25.10.90">
    <property type="match status" value="1"/>
</dbReference>
<dbReference type="EMBL" id="CP025536">
    <property type="protein sequence ID" value="AUW96722.1"/>
    <property type="molecule type" value="Genomic_DNA"/>
</dbReference>
<dbReference type="AlphaFoldDB" id="A0A2L0D4F8"/>
<dbReference type="OrthoDB" id="9775346at2"/>
<dbReference type="RefSeq" id="WP_104968049.1">
    <property type="nucleotide sequence ID" value="NZ_CP025536.1"/>
</dbReference>
<protein>
    <submittedName>
        <fullName evidence="1">DNA alkylation repair protein</fullName>
    </submittedName>
</protein>
<sequence length="243" mass="28849">MVKKQENQDIVLTAEAFIDTLKELKTEKELKKLEKYFKGEDKETQAFGVKFGDVFKIAKKYKSMSIEEIEKLLESKYYEIRMGAVSIMDYQAKDKKTTSEKKKELFDLYLRRHDQLNNWDFVDRGAYNIIGEYLIDKDRKILYQLAESDDPWERRTAIVSTYAFIKKGQVEDTFKIAEILLYDEHELINKAVGSWIREAGKRDREKLLAFLDQHGKSMPRVTLRMAIEKLDPEQRDYYMKLKP</sequence>
<proteinExistence type="predicted"/>